<dbReference type="PROSITE" id="PS50009">
    <property type="entry name" value="RASGEF_CAT"/>
    <property type="match status" value="1"/>
</dbReference>
<dbReference type="Pfam" id="PF00617">
    <property type="entry name" value="RasGEF"/>
    <property type="match status" value="1"/>
</dbReference>
<dbReference type="CDD" id="cd00155">
    <property type="entry name" value="RasGEF"/>
    <property type="match status" value="1"/>
</dbReference>
<feature type="domain" description="Ras-GEF" evidence="4">
    <location>
        <begin position="775"/>
        <end position="1009"/>
    </location>
</feature>
<evidence type="ECO:0000259" key="4">
    <source>
        <dbReference type="PROSITE" id="PS50009"/>
    </source>
</evidence>
<reference evidence="6" key="1">
    <citation type="submission" date="2022-07" db="EMBL/GenBank/DDBJ databases">
        <title>Phylogenomic reconstructions and comparative analyses of Kickxellomycotina fungi.</title>
        <authorList>
            <person name="Reynolds N.K."/>
            <person name="Stajich J.E."/>
            <person name="Barry K."/>
            <person name="Grigoriev I.V."/>
            <person name="Crous P."/>
            <person name="Smith M.E."/>
        </authorList>
    </citation>
    <scope>NUCLEOTIDE SEQUENCE</scope>
    <source>
        <strain evidence="6">RSA 567</strain>
    </source>
</reference>
<dbReference type="InterPro" id="IPR008937">
    <property type="entry name" value="Ras-like_GEF"/>
</dbReference>
<dbReference type="InterPro" id="IPR036964">
    <property type="entry name" value="RASGEF_cat_dom_sf"/>
</dbReference>
<accession>A0A9W8E8Q2</accession>
<dbReference type="InterPro" id="IPR056685">
    <property type="entry name" value="DUF7783"/>
</dbReference>
<evidence type="ECO:0000256" key="3">
    <source>
        <dbReference type="SAM" id="MobiDB-lite"/>
    </source>
</evidence>
<dbReference type="CDD" id="cd06224">
    <property type="entry name" value="REM"/>
    <property type="match status" value="1"/>
</dbReference>
<dbReference type="PANTHER" id="PTHR23113">
    <property type="entry name" value="GUANINE NUCLEOTIDE EXCHANGE FACTOR"/>
    <property type="match status" value="1"/>
</dbReference>
<evidence type="ECO:0008006" key="8">
    <source>
        <dbReference type="Google" id="ProtNLM"/>
    </source>
</evidence>
<proteinExistence type="predicted"/>
<feature type="compositionally biased region" description="Gly residues" evidence="3">
    <location>
        <begin position="534"/>
        <end position="552"/>
    </location>
</feature>
<feature type="region of interest" description="Disordered" evidence="3">
    <location>
        <begin position="450"/>
        <end position="509"/>
    </location>
</feature>
<dbReference type="Gene3D" id="1.20.870.10">
    <property type="entry name" value="Son of sevenless (SoS) protein Chain: S domain 1"/>
    <property type="match status" value="1"/>
</dbReference>
<evidence type="ECO:0000259" key="5">
    <source>
        <dbReference type="PROSITE" id="PS50212"/>
    </source>
</evidence>
<comment type="caution">
    <text evidence="6">The sequence shown here is derived from an EMBL/GenBank/DDBJ whole genome shotgun (WGS) entry which is preliminary data.</text>
</comment>
<dbReference type="Proteomes" id="UP001151582">
    <property type="component" value="Unassembled WGS sequence"/>
</dbReference>
<feature type="region of interest" description="Disordered" evidence="3">
    <location>
        <begin position="1"/>
        <end position="26"/>
    </location>
</feature>
<feature type="compositionally biased region" description="Polar residues" evidence="3">
    <location>
        <begin position="458"/>
        <end position="478"/>
    </location>
</feature>
<feature type="compositionally biased region" description="Low complexity" evidence="3">
    <location>
        <begin position="480"/>
        <end position="494"/>
    </location>
</feature>
<keyword evidence="7" id="KW-1185">Reference proteome</keyword>
<dbReference type="InterPro" id="IPR001895">
    <property type="entry name" value="RASGEF_cat_dom"/>
</dbReference>
<evidence type="ECO:0000313" key="7">
    <source>
        <dbReference type="Proteomes" id="UP001151582"/>
    </source>
</evidence>
<organism evidence="6 7">
    <name type="scientific">Dimargaris verticillata</name>
    <dbReference type="NCBI Taxonomy" id="2761393"/>
    <lineage>
        <taxon>Eukaryota</taxon>
        <taxon>Fungi</taxon>
        <taxon>Fungi incertae sedis</taxon>
        <taxon>Zoopagomycota</taxon>
        <taxon>Kickxellomycotina</taxon>
        <taxon>Dimargaritomycetes</taxon>
        <taxon>Dimargaritales</taxon>
        <taxon>Dimargaritaceae</taxon>
        <taxon>Dimargaris</taxon>
    </lineage>
</organism>
<evidence type="ECO:0000313" key="6">
    <source>
        <dbReference type="EMBL" id="KAJ1976853.1"/>
    </source>
</evidence>
<dbReference type="GO" id="GO:0007265">
    <property type="term" value="P:Ras protein signal transduction"/>
    <property type="evidence" value="ECO:0007669"/>
    <property type="project" value="TreeGrafter"/>
</dbReference>
<dbReference type="AlphaFoldDB" id="A0A9W8E8Q2"/>
<dbReference type="Pfam" id="PF00618">
    <property type="entry name" value="RasGEF_N"/>
    <property type="match status" value="1"/>
</dbReference>
<gene>
    <name evidence="6" type="ORF">H4R34_003822</name>
</gene>
<dbReference type="OrthoDB" id="546434at2759"/>
<dbReference type="SMART" id="SM00147">
    <property type="entry name" value="RasGEF"/>
    <property type="match status" value="1"/>
</dbReference>
<protein>
    <recommendedName>
        <fullName evidence="8">Ras guanine nucleotide exchange factor domain-containing protein</fullName>
    </recommendedName>
</protein>
<feature type="compositionally biased region" description="Low complexity" evidence="3">
    <location>
        <begin position="17"/>
        <end position="26"/>
    </location>
</feature>
<dbReference type="GO" id="GO:0005886">
    <property type="term" value="C:plasma membrane"/>
    <property type="evidence" value="ECO:0007669"/>
    <property type="project" value="TreeGrafter"/>
</dbReference>
<feature type="region of interest" description="Disordered" evidence="3">
    <location>
        <begin position="527"/>
        <end position="555"/>
    </location>
</feature>
<evidence type="ECO:0000256" key="2">
    <source>
        <dbReference type="PROSITE-ProRule" id="PRU00168"/>
    </source>
</evidence>
<dbReference type="EMBL" id="JANBQB010000395">
    <property type="protein sequence ID" value="KAJ1976853.1"/>
    <property type="molecule type" value="Genomic_DNA"/>
</dbReference>
<dbReference type="Gene3D" id="1.10.840.10">
    <property type="entry name" value="Ras guanine-nucleotide exchange factors catalytic domain"/>
    <property type="match status" value="1"/>
</dbReference>
<dbReference type="GO" id="GO:0005085">
    <property type="term" value="F:guanyl-nucleotide exchange factor activity"/>
    <property type="evidence" value="ECO:0007669"/>
    <property type="project" value="UniProtKB-KW"/>
</dbReference>
<sequence length="1026" mass="114489">TPSASTTTLAKDRRRGSAASSDSQSSLVPLGDVSMWAFNLQLRPSSRQRRPSVSTSSVSFLGSGDPAVVQFPTWERLSASVVYAIQQLTNACKNDAKYDYLGLALGVVGTVHTMFRASDTVERDAPIFRSQKLLKAHHRHVTNSLCKLVISAKRASVVWPPPDATTGLQRDASELLLATRHFVIAAEDGNLQLHAVDEDDGLGSHTRFPSAASRLAMADYAASMHDTHGHMYDDMISHKHLKHVDILAQLEATLRTLAKAITLLLRHLKRSEVSLVRIVTLAKKTVYEVGQFLLLMEELDLELAGDRLTREFNNHKQCLYSDLANMVLSIQAASRDDSAPQLTESILVHTNALNNSVYEVMVTAKHVVEAMDHHEEAILINAIDKLRAASPNSSYSDLSTQPRRAQSMPYLREQLDSTAERHLSAYDYSMLKAAGNLRLRSNSSAVGNGVNPVGAHLPQSNGSTSNLSTHGPATSRPLNSGGSSRASYASQGSSLDSDSEDSVHRYNRSVSTLNRGKKLKKFFGDEALIPPSGRAGGNPQGQSGRRGSGSEGIPGQPMGLPFPNATESKLAKFFGEQAPLVSPAAARAQEEKPWYLQYEYDSSELLFNMEVQVKGGTLRALVERLTAHDVSDINFCNTFLLTYRSFTTTNEFLDLLIKRYTIQPPPGLKPEELEVWVERKLRPVRVRVYNIIKMWLESHYVEDSDMDGLRMLREFACTIMADSMSSAAEQVVKSIDKRRQSSDGSFKKLVRNLPKQAPPPILPRNLRKLKVFDIDPLELARQFTILDSKMYNRIKSVECLSQAWMSKDPTRAVNVKAMVQLSTKVSKFVSGAILAEMDLRKRANIVKFFITVAEKCRSMNNFNALMAFLGGIELASIQRLRRTWELIGARTMSTYESLRTLMGTHRNSMEYREELHSCNPPCIPFLGIHLKDLVFVEDGNPDFLPNHPHLINFDKRTKVASVIRDLQSYQNTPYALTVVPEIQEFMERSLEDVLDFPNLHEISLALEPREREDEKIARLLRESGFL</sequence>
<dbReference type="SMART" id="SM00229">
    <property type="entry name" value="RasGEFN"/>
    <property type="match status" value="1"/>
</dbReference>
<keyword evidence="1 2" id="KW-0344">Guanine-nucleotide releasing factor</keyword>
<evidence type="ECO:0000256" key="1">
    <source>
        <dbReference type="ARBA" id="ARBA00022658"/>
    </source>
</evidence>
<dbReference type="PROSITE" id="PS00720">
    <property type="entry name" value="RASGEF"/>
    <property type="match status" value="1"/>
</dbReference>
<dbReference type="SUPFAM" id="SSF48366">
    <property type="entry name" value="Ras GEF"/>
    <property type="match status" value="1"/>
</dbReference>
<feature type="non-terminal residue" evidence="6">
    <location>
        <position position="1"/>
    </location>
</feature>
<name>A0A9W8E8Q2_9FUNG</name>
<feature type="domain" description="N-terminal Ras-GEF" evidence="5">
    <location>
        <begin position="609"/>
        <end position="739"/>
    </location>
</feature>
<dbReference type="PANTHER" id="PTHR23113:SF368">
    <property type="entry name" value="CELL DIVISION CONTROL PROTEIN 25"/>
    <property type="match status" value="1"/>
</dbReference>
<dbReference type="InterPro" id="IPR023578">
    <property type="entry name" value="Ras_GEF_dom_sf"/>
</dbReference>
<dbReference type="Pfam" id="PF25006">
    <property type="entry name" value="DUF7783"/>
    <property type="match status" value="1"/>
</dbReference>
<dbReference type="PROSITE" id="PS50212">
    <property type="entry name" value="RASGEF_NTER"/>
    <property type="match status" value="1"/>
</dbReference>
<dbReference type="InterPro" id="IPR019804">
    <property type="entry name" value="Ras_G-nucl-exch_fac_CS"/>
</dbReference>
<dbReference type="InterPro" id="IPR000651">
    <property type="entry name" value="Ras-like_Gua-exchang_fac_N"/>
</dbReference>